<gene>
    <name evidence="1" type="ORF">BG258_05760</name>
</gene>
<evidence type="ECO:0000313" key="1">
    <source>
        <dbReference type="EMBL" id="ODV55442.1"/>
    </source>
</evidence>
<dbReference type="EMBL" id="MECQ01000001">
    <property type="protein sequence ID" value="ODV55442.1"/>
    <property type="molecule type" value="Genomic_DNA"/>
</dbReference>
<name>A0A1E4R4N6_9BACI</name>
<dbReference type="AlphaFoldDB" id="A0A1E4R4N6"/>
<evidence type="ECO:0008006" key="3">
    <source>
        <dbReference type="Google" id="ProtNLM"/>
    </source>
</evidence>
<organism evidence="1 2">
    <name type="scientific">Lysinibacillus fusiformis</name>
    <dbReference type="NCBI Taxonomy" id="28031"/>
    <lineage>
        <taxon>Bacteria</taxon>
        <taxon>Bacillati</taxon>
        <taxon>Bacillota</taxon>
        <taxon>Bacilli</taxon>
        <taxon>Bacillales</taxon>
        <taxon>Bacillaceae</taxon>
        <taxon>Lysinibacillus</taxon>
    </lineage>
</organism>
<evidence type="ECO:0000313" key="2">
    <source>
        <dbReference type="Proteomes" id="UP000094784"/>
    </source>
</evidence>
<accession>A0A1E4R4N6</accession>
<sequence length="155" mass="17640">MMNQEQFNAIKERVAKATQGPWEVAYDTDDREHVVDIWFDGEDNGHAKIHDNSFGNAPDNAKFISHAREDVPALVSEVERLQKLLDIEERNSSDHLKASTGLFKKVEILNSENSKFRKALEEIMEDQAPIMEGTEGWETRSYEIARKALGGEAHE</sequence>
<comment type="caution">
    <text evidence="1">The sequence shown here is derived from an EMBL/GenBank/DDBJ whole genome shotgun (WGS) entry which is preliminary data.</text>
</comment>
<dbReference type="OrthoDB" id="2088266at2"/>
<proteinExistence type="predicted"/>
<protein>
    <recommendedName>
        <fullName evidence="3">Ead/Ea22-like family protein</fullName>
    </recommendedName>
</protein>
<dbReference type="Proteomes" id="UP000094784">
    <property type="component" value="Unassembled WGS sequence"/>
</dbReference>
<dbReference type="RefSeq" id="WP_139133719.1">
    <property type="nucleotide sequence ID" value="NZ_KV766182.1"/>
</dbReference>
<reference evidence="1 2" key="1">
    <citation type="submission" date="2016-09" db="EMBL/GenBank/DDBJ databases">
        <title>Draft genome sequence of the soil isolate, Lysinibacillus fusiformis M5, a potential hypoxanthine producer.</title>
        <authorList>
            <person name="Gallegos-Monterrosa R."/>
            <person name="Maroti G."/>
            <person name="Balint B."/>
            <person name="Kovacs A.T."/>
        </authorList>
    </citation>
    <scope>NUCLEOTIDE SEQUENCE [LARGE SCALE GENOMIC DNA]</scope>
    <source>
        <strain evidence="1 2">M5</strain>
    </source>
</reference>